<dbReference type="PANTHER" id="PTHR48475:SF2">
    <property type="entry name" value="RIBONUCLEASE H"/>
    <property type="match status" value="1"/>
</dbReference>
<feature type="domain" description="RNase H type-1" evidence="2">
    <location>
        <begin position="233"/>
        <end position="304"/>
    </location>
</feature>
<evidence type="ECO:0000259" key="1">
    <source>
        <dbReference type="Pfam" id="PF00078"/>
    </source>
</evidence>
<dbReference type="GO" id="GO:0003676">
    <property type="term" value="F:nucleic acid binding"/>
    <property type="evidence" value="ECO:0007669"/>
    <property type="project" value="InterPro"/>
</dbReference>
<dbReference type="EMBL" id="BKCJ010066190">
    <property type="protein sequence ID" value="GEW61905.1"/>
    <property type="molecule type" value="Genomic_DNA"/>
</dbReference>
<dbReference type="InterPro" id="IPR041588">
    <property type="entry name" value="Integrase_H2C2"/>
</dbReference>
<dbReference type="GO" id="GO:0003964">
    <property type="term" value="F:RNA-directed DNA polymerase activity"/>
    <property type="evidence" value="ECO:0007669"/>
    <property type="project" value="UniProtKB-KW"/>
</dbReference>
<evidence type="ECO:0000313" key="4">
    <source>
        <dbReference type="EMBL" id="GEW61905.1"/>
    </source>
</evidence>
<dbReference type="Pfam" id="PF17921">
    <property type="entry name" value="Integrase_H2C2"/>
    <property type="match status" value="1"/>
</dbReference>
<keyword evidence="4" id="KW-0695">RNA-directed DNA polymerase</keyword>
<dbReference type="AlphaFoldDB" id="A0A699GWS6"/>
<dbReference type="SUPFAM" id="SSF56672">
    <property type="entry name" value="DNA/RNA polymerases"/>
    <property type="match status" value="1"/>
</dbReference>
<feature type="domain" description="Integrase zinc-binding" evidence="3">
    <location>
        <begin position="395"/>
        <end position="450"/>
    </location>
</feature>
<feature type="domain" description="Reverse transcriptase" evidence="1">
    <location>
        <begin position="25"/>
        <end position="158"/>
    </location>
</feature>
<organism evidence="4">
    <name type="scientific">Tanacetum cinerariifolium</name>
    <name type="common">Dalmatian daisy</name>
    <name type="synonym">Chrysanthemum cinerariifolium</name>
    <dbReference type="NCBI Taxonomy" id="118510"/>
    <lineage>
        <taxon>Eukaryota</taxon>
        <taxon>Viridiplantae</taxon>
        <taxon>Streptophyta</taxon>
        <taxon>Embryophyta</taxon>
        <taxon>Tracheophyta</taxon>
        <taxon>Spermatophyta</taxon>
        <taxon>Magnoliopsida</taxon>
        <taxon>eudicotyledons</taxon>
        <taxon>Gunneridae</taxon>
        <taxon>Pentapetalae</taxon>
        <taxon>asterids</taxon>
        <taxon>campanulids</taxon>
        <taxon>Asterales</taxon>
        <taxon>Asteraceae</taxon>
        <taxon>Asteroideae</taxon>
        <taxon>Anthemideae</taxon>
        <taxon>Anthemidinae</taxon>
        <taxon>Tanacetum</taxon>
    </lineage>
</organism>
<dbReference type="Gene3D" id="3.30.420.10">
    <property type="entry name" value="Ribonuclease H-like superfamily/Ribonuclease H"/>
    <property type="match status" value="1"/>
</dbReference>
<dbReference type="Gene3D" id="3.30.70.270">
    <property type="match status" value="1"/>
</dbReference>
<keyword evidence="4" id="KW-0548">Nucleotidyltransferase</keyword>
<dbReference type="InterPro" id="IPR000477">
    <property type="entry name" value="RT_dom"/>
</dbReference>
<dbReference type="Gene3D" id="1.10.340.70">
    <property type="match status" value="1"/>
</dbReference>
<sequence>MGLKPCHREKGQWKMEAVCRLYGHKQSLSQRTPLATHDREKNKDLHVYRIKCFLDAYKGYHQIPIAEKDEEKTAFYTREGVLFYRRLPFHLKNAGATYQRLIDKVFNHQLGRNMEVNACDIVIKSDVEKEMIVDIKETLDGLRAINLKLNLKKCSFGIVRRRRNILMTSHHQARNKGKSFEKGIDKTLPFMRTLKSCTSGKTAKADEAFLRMKELLEALPTETPKIFPSSLHPGLRITKEMRVQEVTIFTDSQLVANQVNGLFEVRQIVIKQYLEKANELLANFPCHSIHIKRDQNKKADALSNLVSMTFSKLSKEVLAEVIQDKSITQKEVTNVTHKKEDSWMIPIREYLQFGKLLDNLQKARKLRIKAPLYRIIDGTLYRRSYFSPWLRCVGKTQAKSIIQEVHQGSCEMHACPRSVVSKIIRLGYYWPSMHKDAKGLIQRCETCQIHSSIHRKPKQEMTSIMSAWPFSQ</sequence>
<reference evidence="4" key="1">
    <citation type="journal article" date="2019" name="Sci. Rep.">
        <title>Draft genome of Tanacetum cinerariifolium, the natural source of mosquito coil.</title>
        <authorList>
            <person name="Yamashiro T."/>
            <person name="Shiraishi A."/>
            <person name="Satake H."/>
            <person name="Nakayama K."/>
        </authorList>
    </citation>
    <scope>NUCLEOTIDE SEQUENCE</scope>
</reference>
<accession>A0A699GWS6</accession>
<dbReference type="InterPro" id="IPR036397">
    <property type="entry name" value="RNaseH_sf"/>
</dbReference>
<evidence type="ECO:0000259" key="2">
    <source>
        <dbReference type="Pfam" id="PF13456"/>
    </source>
</evidence>
<dbReference type="CDD" id="cd01647">
    <property type="entry name" value="RT_LTR"/>
    <property type="match status" value="1"/>
</dbReference>
<comment type="caution">
    <text evidence="4">The sequence shown here is derived from an EMBL/GenBank/DDBJ whole genome shotgun (WGS) entry which is preliminary data.</text>
</comment>
<gene>
    <name evidence="4" type="ORF">Tci_233881</name>
</gene>
<dbReference type="GO" id="GO:0004523">
    <property type="term" value="F:RNA-DNA hybrid ribonuclease activity"/>
    <property type="evidence" value="ECO:0007669"/>
    <property type="project" value="InterPro"/>
</dbReference>
<dbReference type="Gene3D" id="3.10.10.10">
    <property type="entry name" value="HIV Type 1 Reverse Transcriptase, subunit A, domain 1"/>
    <property type="match status" value="1"/>
</dbReference>
<dbReference type="InterPro" id="IPR043128">
    <property type="entry name" value="Rev_trsase/Diguanyl_cyclase"/>
</dbReference>
<dbReference type="InterPro" id="IPR002156">
    <property type="entry name" value="RNaseH_domain"/>
</dbReference>
<dbReference type="Pfam" id="PF00078">
    <property type="entry name" value="RVT_1"/>
    <property type="match status" value="1"/>
</dbReference>
<proteinExistence type="predicted"/>
<name>A0A699GWS6_TANCI</name>
<evidence type="ECO:0000259" key="3">
    <source>
        <dbReference type="Pfam" id="PF17921"/>
    </source>
</evidence>
<dbReference type="InterPro" id="IPR043502">
    <property type="entry name" value="DNA/RNA_pol_sf"/>
</dbReference>
<keyword evidence="4" id="KW-0808">Transferase</keyword>
<dbReference type="PANTHER" id="PTHR48475">
    <property type="entry name" value="RIBONUCLEASE H"/>
    <property type="match status" value="1"/>
</dbReference>
<protein>
    <submittedName>
        <fullName evidence="4">Reverse transcriptase domain-containing protein</fullName>
    </submittedName>
</protein>
<dbReference type="Pfam" id="PF13456">
    <property type="entry name" value="RVT_3"/>
    <property type="match status" value="1"/>
</dbReference>